<reference evidence="2" key="1">
    <citation type="submission" date="2022-07" db="EMBL/GenBank/DDBJ databases">
        <title>Genome Sequence of Leucocoprinus birnbaumii.</title>
        <authorList>
            <person name="Buettner E."/>
        </authorList>
    </citation>
    <scope>NUCLEOTIDE SEQUENCE</scope>
    <source>
        <strain evidence="2">VT141</strain>
    </source>
</reference>
<feature type="compositionally biased region" description="Basic residues" evidence="1">
    <location>
        <begin position="620"/>
        <end position="630"/>
    </location>
</feature>
<comment type="caution">
    <text evidence="2">The sequence shown here is derived from an EMBL/GenBank/DDBJ whole genome shotgun (WGS) entry which is preliminary data.</text>
</comment>
<feature type="compositionally biased region" description="Basic and acidic residues" evidence="1">
    <location>
        <begin position="600"/>
        <end position="619"/>
    </location>
</feature>
<feature type="compositionally biased region" description="Basic and acidic residues" evidence="1">
    <location>
        <begin position="732"/>
        <end position="745"/>
    </location>
</feature>
<protein>
    <submittedName>
        <fullName evidence="2">Uncharacterized protein</fullName>
    </submittedName>
</protein>
<feature type="compositionally biased region" description="Polar residues" evidence="1">
    <location>
        <begin position="940"/>
        <end position="957"/>
    </location>
</feature>
<feature type="compositionally biased region" description="Polar residues" evidence="1">
    <location>
        <begin position="990"/>
        <end position="1002"/>
    </location>
</feature>
<dbReference type="EMBL" id="JANIEX010000073">
    <property type="protein sequence ID" value="KAJ3574300.1"/>
    <property type="molecule type" value="Genomic_DNA"/>
</dbReference>
<feature type="region of interest" description="Disordered" evidence="1">
    <location>
        <begin position="901"/>
        <end position="1011"/>
    </location>
</feature>
<feature type="region of interest" description="Disordered" evidence="1">
    <location>
        <begin position="841"/>
        <end position="877"/>
    </location>
</feature>
<feature type="compositionally biased region" description="Polar residues" evidence="1">
    <location>
        <begin position="502"/>
        <end position="514"/>
    </location>
</feature>
<dbReference type="AlphaFoldDB" id="A0AAD5W381"/>
<evidence type="ECO:0000313" key="2">
    <source>
        <dbReference type="EMBL" id="KAJ3574300.1"/>
    </source>
</evidence>
<evidence type="ECO:0000256" key="1">
    <source>
        <dbReference type="SAM" id="MobiDB-lite"/>
    </source>
</evidence>
<keyword evidence="3" id="KW-1185">Reference proteome</keyword>
<sequence>MDAVLKLDTSIQLYLKSRNDKLTTQATSDLSTVTKVIRSEVISPQDLHQLNLILKDRLLPLFECCADLTIQFTAKLLEYTVSIDKKTTADVRTLVARHFFGVVCENFFCDSIASQQVLERSKATTLTAVFQMLSDSVISHPENQSKLRHPTNLGGRRIGLTLVKLRDFLPMEALLELFANLLPSAKVAGGLEKRLQFIRQVFNSVDFPNHGEIEKILSSPAHDWNATSQRISDLLARGNPLFPQPFETKEIVIGSSQAYPVERIYVDGSGFLSSIDEGASLSTLQFPYRQIEHLSISKSSKGFVTVTIVSKVPPLKNQSVLPPPRSQEGHHRCSWTLKAGDSERMVSVLRHRNLDHMLGGQLRKISLSGPGVEFSDIHPPVPSQVKAKEISSRPYIEFLPEYVTDIRLSMVEGQPKRDVAVITQSALKGTSSTIALRGEKNLSKSPENLATPVALVDGPLPDLTESEPEPEKSPSQAMRRVTCNNKHALVIRSDSEPESPVKQPSRTAVNVSEEINQRPPNRISAQTLARKKGKENTKVQTPRKTRATTRALAAVVDNSPQISSNQPRKRKLEEDESLRDLETEVRKGNKKRSGSVKRPRLVENTENDPRELSTKERSNRPKPRPVRSSRARRDSSSPVKMQTKQHNDDTSHLQVTVKTAAIRMKGKDGKKVGTVKPRMAKPPPVKEERAPKLRDIIPISSDDEEKNGKRSLRRSPRIYKAIVQPIQPSPKARIEEEQRPQDKKSLKPKKAPWERPSIITQGGLLKGEMERSSAQLSKYAEPSVSEVDVHMWGSPRQVHAISSPVVKRQEDTEMIDLTQGSPPSKVGQAKPTVLMPQLVAPVPPAQEGQKAGVTRAASSPQNSPPVPAKQARPTPLKEVEAVQSKTMVDVGIQADIIKDDPVAPQPIVPRGFPNALSTPNPSVRPPVRRPSTTALRLGPSVTSMQEAIPQSITSKTGSPIHLTPTPAPRARPDRSPLIIKKPPTVPRMRQQPQVTTLSPENTRSSKRRAPERITESISDVLVKINHVLLSKIESQLKGVRDDVKIAEKKLLDSTAEKLSELQAQNIEQYNILVDLFQKYATDCRGNLQLFDEMQRANWEVVDGVAGILSKLSRYSLSKKFPKNLFGGVPDVLKERKSLGG</sequence>
<feature type="region of interest" description="Disordered" evidence="1">
    <location>
        <begin position="438"/>
        <end position="777"/>
    </location>
</feature>
<organism evidence="2 3">
    <name type="scientific">Leucocoprinus birnbaumii</name>
    <dbReference type="NCBI Taxonomy" id="56174"/>
    <lineage>
        <taxon>Eukaryota</taxon>
        <taxon>Fungi</taxon>
        <taxon>Dikarya</taxon>
        <taxon>Basidiomycota</taxon>
        <taxon>Agaricomycotina</taxon>
        <taxon>Agaricomycetes</taxon>
        <taxon>Agaricomycetidae</taxon>
        <taxon>Agaricales</taxon>
        <taxon>Agaricineae</taxon>
        <taxon>Agaricaceae</taxon>
        <taxon>Leucocoprinus</taxon>
    </lineage>
</organism>
<name>A0AAD5W381_9AGAR</name>
<accession>A0AAD5W381</accession>
<dbReference type="Proteomes" id="UP001213000">
    <property type="component" value="Unassembled WGS sequence"/>
</dbReference>
<feature type="compositionally biased region" description="Basic and acidic residues" evidence="1">
    <location>
        <begin position="684"/>
        <end position="695"/>
    </location>
</feature>
<feature type="compositionally biased region" description="Basic residues" evidence="1">
    <location>
        <begin position="588"/>
        <end position="599"/>
    </location>
</feature>
<evidence type="ECO:0000313" key="3">
    <source>
        <dbReference type="Proteomes" id="UP001213000"/>
    </source>
</evidence>
<gene>
    <name evidence="2" type="ORF">NP233_g1860</name>
</gene>
<proteinExistence type="predicted"/>
<feature type="compositionally biased region" description="Basic and acidic residues" evidence="1">
    <location>
        <begin position="578"/>
        <end position="587"/>
    </location>
</feature>